<dbReference type="STRING" id="3885.V7AS16"/>
<dbReference type="Pfam" id="PF13962">
    <property type="entry name" value="PGG"/>
    <property type="match status" value="1"/>
</dbReference>
<dbReference type="Proteomes" id="UP000000226">
    <property type="component" value="Chromosome 10"/>
</dbReference>
<evidence type="ECO:0000259" key="2">
    <source>
        <dbReference type="Pfam" id="PF13962"/>
    </source>
</evidence>
<sequence length="160" mass="18306">MVNWMTIKNKDEWVTHMRGNMSLAATIITTITFQNSINPLGGVRPAVESRYVKCPKKLNGNSCPGQSVLAIIYPNEYFIFLISNTICLVSSLTVCLLLVSDFPMNNRFFTWLLSLVMCITLTTLTSTYMIDISMITPYPIWHTTKTMFNNVIYIWFCLHS</sequence>
<keyword evidence="1" id="KW-0472">Membrane</keyword>
<keyword evidence="4" id="KW-1185">Reference proteome</keyword>
<dbReference type="PANTHER" id="PTHR24177:SF423">
    <property type="entry name" value="PGG DOMAIN-CONTAINING PROTEIN-RELATED"/>
    <property type="match status" value="1"/>
</dbReference>
<dbReference type="PANTHER" id="PTHR24177">
    <property type="entry name" value="CASKIN"/>
    <property type="match status" value="1"/>
</dbReference>
<proteinExistence type="predicted"/>
<name>V7AS16_PHAVU</name>
<dbReference type="GO" id="GO:0016020">
    <property type="term" value="C:membrane"/>
    <property type="evidence" value="ECO:0007669"/>
    <property type="project" value="TreeGrafter"/>
</dbReference>
<accession>V7AS16</accession>
<evidence type="ECO:0000256" key="1">
    <source>
        <dbReference type="SAM" id="Phobius"/>
    </source>
</evidence>
<organism evidence="3 4">
    <name type="scientific">Phaseolus vulgaris</name>
    <name type="common">Kidney bean</name>
    <name type="synonym">French bean</name>
    <dbReference type="NCBI Taxonomy" id="3885"/>
    <lineage>
        <taxon>Eukaryota</taxon>
        <taxon>Viridiplantae</taxon>
        <taxon>Streptophyta</taxon>
        <taxon>Embryophyta</taxon>
        <taxon>Tracheophyta</taxon>
        <taxon>Spermatophyta</taxon>
        <taxon>Magnoliopsida</taxon>
        <taxon>eudicotyledons</taxon>
        <taxon>Gunneridae</taxon>
        <taxon>Pentapetalae</taxon>
        <taxon>rosids</taxon>
        <taxon>fabids</taxon>
        <taxon>Fabales</taxon>
        <taxon>Fabaceae</taxon>
        <taxon>Papilionoideae</taxon>
        <taxon>50 kb inversion clade</taxon>
        <taxon>NPAAA clade</taxon>
        <taxon>indigoferoid/millettioid clade</taxon>
        <taxon>Phaseoleae</taxon>
        <taxon>Phaseolus</taxon>
    </lineage>
</organism>
<dbReference type="Gramene" id="ESW07001">
    <property type="protein sequence ID" value="ESW07001"/>
    <property type="gene ID" value="PHAVU_010G094100g"/>
</dbReference>
<evidence type="ECO:0000313" key="3">
    <source>
        <dbReference type="EMBL" id="ESW07001.1"/>
    </source>
</evidence>
<feature type="transmembrane region" description="Helical" evidence="1">
    <location>
        <begin position="111"/>
        <end position="130"/>
    </location>
</feature>
<dbReference type="InterPro" id="IPR026961">
    <property type="entry name" value="PGG_dom"/>
</dbReference>
<reference evidence="4" key="1">
    <citation type="journal article" date="2014" name="Nat. Genet.">
        <title>A reference genome for common bean and genome-wide analysis of dual domestications.</title>
        <authorList>
            <person name="Schmutz J."/>
            <person name="McClean P.E."/>
            <person name="Mamidi S."/>
            <person name="Wu G.A."/>
            <person name="Cannon S.B."/>
            <person name="Grimwood J."/>
            <person name="Jenkins J."/>
            <person name="Shu S."/>
            <person name="Song Q."/>
            <person name="Chavarro C."/>
            <person name="Torres-Torres M."/>
            <person name="Geffroy V."/>
            <person name="Moghaddam S.M."/>
            <person name="Gao D."/>
            <person name="Abernathy B."/>
            <person name="Barry K."/>
            <person name="Blair M."/>
            <person name="Brick M.A."/>
            <person name="Chovatia M."/>
            <person name="Gepts P."/>
            <person name="Goodstein D.M."/>
            <person name="Gonzales M."/>
            <person name="Hellsten U."/>
            <person name="Hyten D.L."/>
            <person name="Jia G."/>
            <person name="Kelly J.D."/>
            <person name="Kudrna D."/>
            <person name="Lee R."/>
            <person name="Richard M.M."/>
            <person name="Miklas P.N."/>
            <person name="Osorno J.M."/>
            <person name="Rodrigues J."/>
            <person name="Thareau V."/>
            <person name="Urrea C.A."/>
            <person name="Wang M."/>
            <person name="Yu Y."/>
            <person name="Zhang M."/>
            <person name="Wing R.A."/>
            <person name="Cregan P.B."/>
            <person name="Rokhsar D.S."/>
            <person name="Jackson S.A."/>
        </authorList>
    </citation>
    <scope>NUCLEOTIDE SEQUENCE [LARGE SCALE GENOMIC DNA]</scope>
    <source>
        <strain evidence="4">cv. G19833</strain>
    </source>
</reference>
<dbReference type="AlphaFoldDB" id="V7AS16"/>
<dbReference type="EMBL" id="CM002297">
    <property type="protein sequence ID" value="ESW07001.1"/>
    <property type="molecule type" value="Genomic_DNA"/>
</dbReference>
<dbReference type="OrthoDB" id="1166648at2759"/>
<protein>
    <recommendedName>
        <fullName evidence="2">PGG domain-containing protein</fullName>
    </recommendedName>
</protein>
<feature type="transmembrane region" description="Helical" evidence="1">
    <location>
        <begin position="77"/>
        <end position="99"/>
    </location>
</feature>
<keyword evidence="1" id="KW-0812">Transmembrane</keyword>
<evidence type="ECO:0000313" key="4">
    <source>
        <dbReference type="Proteomes" id="UP000000226"/>
    </source>
</evidence>
<feature type="domain" description="PGG" evidence="2">
    <location>
        <begin position="12"/>
        <end position="133"/>
    </location>
</feature>
<dbReference type="OMA" id="TYMIDIS"/>
<keyword evidence="1" id="KW-1133">Transmembrane helix</keyword>
<gene>
    <name evidence="3" type="ORF">PHAVU_010G094100g</name>
</gene>